<evidence type="ECO:0000313" key="3">
    <source>
        <dbReference type="Proteomes" id="UP001162135"/>
    </source>
</evidence>
<dbReference type="Proteomes" id="UP001162135">
    <property type="component" value="Unassembled WGS sequence"/>
</dbReference>
<protein>
    <submittedName>
        <fullName evidence="2">Uracil-DNA glycosylase</fullName>
    </submittedName>
</protein>
<dbReference type="Pfam" id="PF03167">
    <property type="entry name" value="UDG"/>
    <property type="match status" value="1"/>
</dbReference>
<proteinExistence type="predicted"/>
<gene>
    <name evidence="2" type="ORF">CUR86_08505</name>
</gene>
<dbReference type="InterPro" id="IPR036895">
    <property type="entry name" value="Uracil-DNA_glycosylase-like_sf"/>
</dbReference>
<dbReference type="CDD" id="cd10035">
    <property type="entry name" value="UDG_like"/>
    <property type="match status" value="1"/>
</dbReference>
<comment type="caution">
    <text evidence="2">The sequence shown here is derived from an EMBL/GenBank/DDBJ whole genome shotgun (WGS) entry which is preliminary data.</text>
</comment>
<dbReference type="EMBL" id="PGFS01000001">
    <property type="protein sequence ID" value="MDH4572494.1"/>
    <property type="molecule type" value="Genomic_DNA"/>
</dbReference>
<evidence type="ECO:0000259" key="1">
    <source>
        <dbReference type="Pfam" id="PF03167"/>
    </source>
</evidence>
<reference evidence="2" key="2">
    <citation type="submission" date="2017-11" db="EMBL/GenBank/DDBJ databases">
        <authorList>
            <person name="Das S.K."/>
        </authorList>
    </citation>
    <scope>NUCLEOTIDE SEQUENCE</scope>
    <source>
        <strain evidence="2">S4-41</strain>
    </source>
</reference>
<feature type="domain" description="Uracil-DNA glycosylase-like" evidence="1">
    <location>
        <begin position="117"/>
        <end position="196"/>
    </location>
</feature>
<keyword evidence="3" id="KW-1185">Reference proteome</keyword>
<dbReference type="InterPro" id="IPR005122">
    <property type="entry name" value="Uracil-DNA_glycosylase-like"/>
</dbReference>
<evidence type="ECO:0000313" key="2">
    <source>
        <dbReference type="EMBL" id="MDH4572494.1"/>
    </source>
</evidence>
<organism evidence="2 3">
    <name type="scientific">Salinicola acroporae</name>
    <dbReference type="NCBI Taxonomy" id="1541440"/>
    <lineage>
        <taxon>Bacteria</taxon>
        <taxon>Pseudomonadati</taxon>
        <taxon>Pseudomonadota</taxon>
        <taxon>Gammaproteobacteria</taxon>
        <taxon>Oceanospirillales</taxon>
        <taxon>Halomonadaceae</taxon>
        <taxon>Salinicola</taxon>
    </lineage>
</organism>
<accession>A0ABT6I486</accession>
<dbReference type="Gene3D" id="3.40.470.10">
    <property type="entry name" value="Uracil-DNA glycosylase-like domain"/>
    <property type="match status" value="1"/>
</dbReference>
<sequence>MLVSADKFVKELSGLSFDNTFNPYVEKCEVYDYFDAPQKRRKMLRGMLEAADKVEVDAIWIGRDLGYRGGRRTGLALTDDVHLSHHVNRWSVECDRPTKGDAMPERTASVIWGVLEKITLPVFLWNVFPLHPFEPGAKFSNRNHNAKERQAGEELLSMLIDNLRPKRLIAVGNDASSAANKFRNTCEVFKVRHPSYGGKNVFLNQVESLYGIDVLASPNMKLFG</sequence>
<name>A0ABT6I486_9GAMM</name>
<dbReference type="SUPFAM" id="SSF52141">
    <property type="entry name" value="Uracil-DNA glycosylase-like"/>
    <property type="match status" value="1"/>
</dbReference>
<reference evidence="2" key="1">
    <citation type="journal article" date="2015" name="Antonie Van Leeuwenhoek">
        <title>Comparative 16S rRNA signatures and multilocus sequence analysis for the genus Salinicola and description of Salinicola acroporae sp. nov., isolated from coral Acropora digitifera.</title>
        <authorList>
            <person name="Lepcha R.T."/>
            <person name="Poddar A."/>
            <person name="Schumann P."/>
            <person name="Das S.K."/>
        </authorList>
    </citation>
    <scope>NUCLEOTIDE SEQUENCE</scope>
    <source>
        <strain evidence="2">S4-41</strain>
    </source>
</reference>